<dbReference type="Proteomes" id="UP000008963">
    <property type="component" value="Chromosome"/>
</dbReference>
<evidence type="ECO:0000313" key="7">
    <source>
        <dbReference type="Proteomes" id="UP000008963"/>
    </source>
</evidence>
<dbReference type="PIRSF" id="PIRSF006325">
    <property type="entry name" value="MeTrfase_bac"/>
    <property type="match status" value="1"/>
</dbReference>
<dbReference type="InterPro" id="IPR029063">
    <property type="entry name" value="SAM-dependent_MTases_sf"/>
</dbReference>
<evidence type="ECO:0000256" key="3">
    <source>
        <dbReference type="HAMAP-Rule" id="MF_01589"/>
    </source>
</evidence>
<evidence type="ECO:0000256" key="2">
    <source>
        <dbReference type="ARBA" id="ARBA00022691"/>
    </source>
</evidence>
<feature type="binding site" evidence="3 4">
    <location>
        <begin position="117"/>
        <end position="118"/>
    </location>
    <ligand>
        <name>S-adenosyl-L-methionine</name>
        <dbReference type="ChEBI" id="CHEBI:59789"/>
    </ligand>
</feature>
<dbReference type="Gene3D" id="3.40.50.150">
    <property type="entry name" value="Vaccinia Virus protein VP39"/>
    <property type="match status" value="1"/>
</dbReference>
<keyword evidence="1 3" id="KW-0808">Transferase</keyword>
<feature type="binding site" evidence="3">
    <location>
        <position position="199"/>
    </location>
    <ligand>
        <name>S-adenosyl-L-methionine</name>
        <dbReference type="ChEBI" id="CHEBI:59789"/>
    </ligand>
</feature>
<dbReference type="GO" id="GO:0002098">
    <property type="term" value="P:tRNA wobble uridine modification"/>
    <property type="evidence" value="ECO:0007669"/>
    <property type="project" value="InterPro"/>
</dbReference>
<feature type="binding site" evidence="3 4">
    <location>
        <position position="132"/>
    </location>
    <ligand>
        <name>S-adenosyl-L-methionine</name>
        <dbReference type="ChEBI" id="CHEBI:59789"/>
    </ligand>
</feature>
<dbReference type="EC" id="2.1.3.-" evidence="3"/>
<accession>E1X4Z5</accession>
<dbReference type="CDD" id="cd02440">
    <property type="entry name" value="AdoMet_MTases"/>
    <property type="match status" value="1"/>
</dbReference>
<evidence type="ECO:0000256" key="4">
    <source>
        <dbReference type="PIRSR" id="PIRSR006325-1"/>
    </source>
</evidence>
<dbReference type="GO" id="GO:0016743">
    <property type="term" value="F:carboxyl- or carbamoyltransferase activity"/>
    <property type="evidence" value="ECO:0007669"/>
    <property type="project" value="UniProtKB-UniRule"/>
</dbReference>
<dbReference type="InterPro" id="IPR041698">
    <property type="entry name" value="Methyltransf_25"/>
</dbReference>
<feature type="domain" description="Methyltransferase" evidence="5">
    <location>
        <begin position="58"/>
        <end position="158"/>
    </location>
</feature>
<dbReference type="EMBL" id="FQ312005">
    <property type="protein sequence ID" value="CBW27221.1"/>
    <property type="molecule type" value="Genomic_DNA"/>
</dbReference>
<evidence type="ECO:0000256" key="1">
    <source>
        <dbReference type="ARBA" id="ARBA00022679"/>
    </source>
</evidence>
<dbReference type="SUPFAM" id="SSF53335">
    <property type="entry name" value="S-adenosyl-L-methionine-dependent methyltransferases"/>
    <property type="match status" value="1"/>
</dbReference>
<dbReference type="PANTHER" id="PTHR43861">
    <property type="entry name" value="TRANS-ACONITATE 2-METHYLTRANSFERASE-RELATED"/>
    <property type="match status" value="1"/>
</dbReference>
<dbReference type="HOGENOM" id="CLU_078475_0_0_7"/>
<dbReference type="RefSeq" id="WP_014244998.1">
    <property type="nucleotide sequence ID" value="NC_016620.1"/>
</dbReference>
<comment type="catalytic activity">
    <reaction evidence="3">
        <text>prephenate + S-adenosyl-L-methionine = carboxy-S-adenosyl-L-methionine + 3-phenylpyruvate + H2O</text>
        <dbReference type="Rhea" id="RHEA:51692"/>
        <dbReference type="ChEBI" id="CHEBI:15377"/>
        <dbReference type="ChEBI" id="CHEBI:18005"/>
        <dbReference type="ChEBI" id="CHEBI:29934"/>
        <dbReference type="ChEBI" id="CHEBI:59789"/>
        <dbReference type="ChEBI" id="CHEBI:134278"/>
    </reaction>
</comment>
<comment type="similarity">
    <text evidence="3">Belongs to the class I-like SAM-binding methyltransferase superfamily. Cx-SAM synthase family.</text>
</comment>
<evidence type="ECO:0000259" key="5">
    <source>
        <dbReference type="Pfam" id="PF13649"/>
    </source>
</evidence>
<feature type="binding site" evidence="3 4">
    <location>
        <position position="38"/>
    </location>
    <ligand>
        <name>S-adenosyl-L-methionine</name>
        <dbReference type="ChEBI" id="CHEBI:59789"/>
    </ligand>
</feature>
<sequence>MKKDKFFAKEMSSIQSFEFNHDVAEVFDDMVSRSVPFYDEIHRIILDLVDRKYNGGAIYDLGCSTATTISILDKHFKKRGIPSPDYIGIDNSSPMLVKAKEKIKKNKVENAEFICSDIADVAFRKSGMIIMNYTLQFIKPTSRPELLKKIYKSLDKGGMFILAEKIKCSGHTINDLLIELYYDFKRRNGYSELEISQKREALENVLIPITPEKQIELLKKAGFKKVEMIFRWYNFACYLGVK</sequence>
<dbReference type="HAMAP" id="MF_01589">
    <property type="entry name" value="Cx_SAM_synthase"/>
    <property type="match status" value="1"/>
</dbReference>
<dbReference type="PANTHER" id="PTHR43861:SF2">
    <property type="entry name" value="CARBOXY-S-ADENOSYL-L-METHIONINE SYNTHASE"/>
    <property type="match status" value="1"/>
</dbReference>
<dbReference type="eggNOG" id="COG2226">
    <property type="taxonomic scope" value="Bacteria"/>
</dbReference>
<dbReference type="NCBIfam" id="TIGR00740">
    <property type="entry name" value="carboxy-S-adenosyl-L-methionine synthase CmoA"/>
    <property type="match status" value="1"/>
</dbReference>
<keyword evidence="7" id="KW-1185">Reference proteome</keyword>
<dbReference type="Pfam" id="PF13649">
    <property type="entry name" value="Methyltransf_25"/>
    <property type="match status" value="1"/>
</dbReference>
<proteinExistence type="inferred from homology"/>
<feature type="binding site" evidence="3 4">
    <location>
        <begin position="62"/>
        <end position="64"/>
    </location>
    <ligand>
        <name>S-adenosyl-L-methionine</name>
        <dbReference type="ChEBI" id="CHEBI:59789"/>
    </ligand>
</feature>
<organism evidence="6 7">
    <name type="scientific">Halobacteriovorax marinus (strain ATCC BAA-682 / DSM 15412 / SJ)</name>
    <name type="common">Bacteriovorax marinus</name>
    <dbReference type="NCBI Taxonomy" id="862908"/>
    <lineage>
        <taxon>Bacteria</taxon>
        <taxon>Pseudomonadati</taxon>
        <taxon>Bdellovibrionota</taxon>
        <taxon>Bacteriovoracia</taxon>
        <taxon>Bacteriovoracales</taxon>
        <taxon>Halobacteriovoraceae</taxon>
        <taxon>Halobacteriovorax</taxon>
    </lineage>
</organism>
<dbReference type="STRING" id="862908.BMS_2425"/>
<protein>
    <recommendedName>
        <fullName evidence="3">Carboxy-S-adenosyl-L-methionine synthase</fullName>
        <shortName evidence="3">Cx-SAM synthase</shortName>
        <ecNumber evidence="3">2.1.3.-</ecNumber>
    </recommendedName>
</protein>
<dbReference type="PATRIC" id="fig|862908.3.peg.2311"/>
<dbReference type="OrthoDB" id="9779941at2"/>
<evidence type="ECO:0000313" key="6">
    <source>
        <dbReference type="EMBL" id="CBW27221.1"/>
    </source>
</evidence>
<reference evidence="7" key="1">
    <citation type="journal article" date="2013" name="ISME J.">
        <title>A small predatory core genome in the divergent marine Bacteriovorax marinus SJ and the terrestrial Bdellovibrio bacteriovorus.</title>
        <authorList>
            <person name="Crossman L.C."/>
            <person name="Chen H."/>
            <person name="Cerdeno-Tarraga A.M."/>
            <person name="Brooks K."/>
            <person name="Quail M.A."/>
            <person name="Pineiro S.A."/>
            <person name="Hobley L."/>
            <person name="Sockett R.E."/>
            <person name="Bentley S.D."/>
            <person name="Parkhill J."/>
            <person name="Williams H.N."/>
            <person name="Stine O.C."/>
        </authorList>
    </citation>
    <scope>NUCLEOTIDE SEQUENCE [LARGE SCALE GENOMIC DNA]</scope>
    <source>
        <strain evidence="7">ATCC BAA-682 / DSM 15412 / SJ</strain>
    </source>
</reference>
<keyword evidence="2 3" id="KW-0949">S-adenosyl-L-methionine</keyword>
<dbReference type="InterPro" id="IPR005271">
    <property type="entry name" value="CmoA"/>
</dbReference>
<dbReference type="AlphaFoldDB" id="E1X4Z5"/>
<name>E1X4Z5_HALMS</name>
<comment type="function">
    <text evidence="3">Catalyzes the conversion of S-adenosyl-L-methionine (SAM) to carboxy-S-adenosyl-L-methionine (Cx-SAM).</text>
</comment>
<dbReference type="GO" id="GO:1904047">
    <property type="term" value="F:S-adenosyl-L-methionine binding"/>
    <property type="evidence" value="ECO:0007669"/>
    <property type="project" value="UniProtKB-UniRule"/>
</dbReference>
<dbReference type="KEGG" id="bmx:BMS_2425"/>
<gene>
    <name evidence="3" type="primary">cmoA</name>
    <name evidence="6" type="ordered locus">BMS_2425</name>
</gene>
<feature type="binding site" evidence="3 4">
    <location>
        <begin position="90"/>
        <end position="91"/>
    </location>
    <ligand>
        <name>S-adenosyl-L-methionine</name>
        <dbReference type="ChEBI" id="CHEBI:59789"/>
    </ligand>
</feature>